<dbReference type="InterPro" id="IPR008927">
    <property type="entry name" value="6-PGluconate_DH-like_C_sf"/>
</dbReference>
<feature type="region of interest" description="Disordered" evidence="5">
    <location>
        <begin position="379"/>
        <end position="405"/>
    </location>
</feature>
<dbReference type="Pfam" id="PF08628">
    <property type="entry name" value="Nexin_C"/>
    <property type="match status" value="1"/>
</dbReference>
<dbReference type="GO" id="GO:0035091">
    <property type="term" value="F:phosphatidylinositol binding"/>
    <property type="evidence" value="ECO:0007669"/>
    <property type="project" value="InterPro"/>
</dbReference>
<dbReference type="InterPro" id="IPR002014">
    <property type="entry name" value="VHS_dom"/>
</dbReference>
<dbReference type="Pfam" id="PF02194">
    <property type="entry name" value="PXA"/>
    <property type="match status" value="1"/>
</dbReference>
<dbReference type="GO" id="GO:0043130">
    <property type="term" value="F:ubiquitin binding"/>
    <property type="evidence" value="ECO:0007669"/>
    <property type="project" value="InterPro"/>
</dbReference>
<feature type="compositionally biased region" description="Low complexity" evidence="5">
    <location>
        <begin position="382"/>
        <end position="393"/>
    </location>
</feature>
<dbReference type="Pfam" id="PF03127">
    <property type="entry name" value="GAT"/>
    <property type="match status" value="1"/>
</dbReference>
<dbReference type="Pfam" id="PF07991">
    <property type="entry name" value="KARI_N"/>
    <property type="match status" value="1"/>
</dbReference>
<dbReference type="InterPro" id="IPR036291">
    <property type="entry name" value="NAD(P)-bd_dom_sf"/>
</dbReference>
<keyword evidence="6" id="KW-0812">Transmembrane</keyword>
<dbReference type="Gene3D" id="1.25.40.90">
    <property type="match status" value="1"/>
</dbReference>
<dbReference type="PANTHER" id="PTHR13856:SF137">
    <property type="entry name" value="GH05942P"/>
    <property type="match status" value="1"/>
</dbReference>
<dbReference type="InterPro" id="IPR013116">
    <property type="entry name" value="KARI_N"/>
</dbReference>
<dbReference type="Gene3D" id="6.10.240.10">
    <property type="match status" value="1"/>
</dbReference>
<dbReference type="CDD" id="cd14233">
    <property type="entry name" value="GAT_TOM1_like"/>
    <property type="match status" value="1"/>
</dbReference>
<dbReference type="PANTHER" id="PTHR13856">
    <property type="entry name" value="VHS DOMAIN CONTAINING PROTEIN FAMILY"/>
    <property type="match status" value="1"/>
</dbReference>
<evidence type="ECO:0000259" key="11">
    <source>
        <dbReference type="PROSITE" id="PS51850"/>
    </source>
</evidence>
<dbReference type="Pfam" id="PF01450">
    <property type="entry name" value="KARI_C"/>
    <property type="match status" value="1"/>
</dbReference>
<dbReference type="PROSITE" id="PS50179">
    <property type="entry name" value="VHS"/>
    <property type="match status" value="1"/>
</dbReference>
<evidence type="ECO:0000259" key="9">
    <source>
        <dbReference type="PROSITE" id="PS50909"/>
    </source>
</evidence>
<evidence type="ECO:0000256" key="1">
    <source>
        <dbReference type="ARBA" id="ARBA00022448"/>
    </source>
</evidence>
<feature type="domain" description="PXA" evidence="10">
    <location>
        <begin position="889"/>
        <end position="1062"/>
    </location>
</feature>
<dbReference type="InterPro" id="IPR003114">
    <property type="entry name" value="Phox_assoc"/>
</dbReference>
<keyword evidence="2" id="KW-0653">Protein transport</keyword>
<proteinExistence type="predicted"/>
<dbReference type="GO" id="GO:0005768">
    <property type="term" value="C:endosome"/>
    <property type="evidence" value="ECO:0007669"/>
    <property type="project" value="TreeGrafter"/>
</dbReference>
<sequence length="1735" mass="198411">MASFFRGPFQSTPFQQAIEKATDGNQPSEDWGLIMRICDHVVMHEDSAKEAVKVIRKRLQINPVTSGWRTIGLTLTLLEALTKNCGKSFHLQIAQKDFLKDFRGVLAPKNSPPTAIQEKVLGMIQIWALAFRDDPELIVVGQFYEECKQQGLEFPPAEPENIIKAAVPATGTIERPAPVARSMSQPASATMPRQDRSASDISSHQTIREPTVLKQMTPEQIAKLRSELDVVQTNAQVFGEMLVILQPAEEHPQDLDLLLELHKTCIQMQARIIDLLSQVAIDEITVDLLRYNDEFNNVLKTFESYMLERERRVGPPSMPTLNQTASPLRTGAAFSQSTPTKTSSNQDSQPALIKFDDESTTLPATLQNMHINAIASDATPKTTQTQATASVTTRPASNNHDHEQDVKEVEQWLNISSSTNTDNKTHQDVTTHAFNNFLEKRASTIRDEPISEQHILFSKMPVKIYHDEDTDITIVQSKVVSFIGYGNQGRAQALNLRDSGVNNIVIGNIDDDYAKQAREDGFSPVSIEEAARQGDILMLLIPDEDQQTVWNEKIRGNIKPNSTLVVASGYNVAFNLLTIPDDMDVVMVAPRMIGAGVRDRYVQHIPYPCFVSVEKDPSGTALATCLSIASAIGATRGNGAVGSSCREEAGIDLFAEQALWPEIMAIFREGFNVLREAGFSEEAILFDMYLSKEPAEIFERAADEGFVKQLKYHSRTSQYGQLSTMNRHDGKDIREKFHHILHDNILSGKFAEKWSNTKWAAEELAKEWKEVENAPIVQADERMDTENIFSKDNIERISLGLGISIFLLIIFLLYGKIHVVFFVLLLVLSYKFTDYYTLKLNNPEKYFTCWPNLAVFFDTTKIVKEEILRKRHANCVYVKRNPWVYLMISQRLDDALDKFCGLCLRDHIYPWLSTITHDDSLVLEAKLIFRFLLGTVIRRLHNVDLNAFITERLLPLIFQTCDRYIHIRETHSFNDSTEFVRKMYKDDLHIVMHNRQSELNYLKRLVISLMPIIAPKLIYNCKAARHFLCELLACQILIDGIDAVCQPNTLNRLFYLYFTNAIQRRQGNSKPKPPTESNAAVEILSHFCATNGSLHKNKLAIDFTDVMYEKELMSKFSIVLDRHGSLGLLSIYLTLTDILNEIPTATDVLVRRKIYDRLKRIDERYLDPAKPDTYIIISNPYNEQDTLTDELKHFIYHTLEPHIGDENQLDAVKKPFDIQQTFTLLSKFHCKIYELIEEKYQRNFLSSDEHFYNICGQQMNSPNYGNIKHSFEDIASDFVHIEEIRTTVDSAQQLPRSSCYTTTSYQEMEEKDNSHLRCPEDVPSTSSNSSLDERDLSTWRIRIIHAEELRESLNSNSKYSAFIIDVQRCDSQNGSDYICCFSLQMSWNILVLDNPSAHDEDGPHWIVARRYQDFYLLEQKLTEFHGIFNDARLPSRRSAQTSRNLEFLESVKTEFEHFLRHLLTKPTLRNSELLYNFLTQPDDFTLPNGEIILAKMFKVVPRRLRIEKGQYLEPFLISLLNYAEPAKSKTTQPTPVFSDIIEEKLQNSIYGNNANITESFFEPMMEETVNSDGQELDSTYDHLIFIVKKFFSASPLLVHLLNLFRVPLKNTFDTFISHILEHRIDEILSDDENIIQVIQALQDTIFPHDAEEKGSVDLVNFDDVVAVAEQFIPNVIKRIFGELNVQNGLQTILQHFQDPLLNKQLFYTILDEILIVLFPELQSHSDTSRTSTITT</sequence>
<comment type="caution">
    <text evidence="12">The sequence shown here is derived from an EMBL/GenBank/DDBJ whole genome shotgun (WGS) entry which is preliminary data.</text>
</comment>
<keyword evidence="6" id="KW-0472">Membrane</keyword>
<evidence type="ECO:0000256" key="2">
    <source>
        <dbReference type="ARBA" id="ARBA00022927"/>
    </source>
</evidence>
<dbReference type="InterPro" id="IPR004152">
    <property type="entry name" value="GAT_dom"/>
</dbReference>
<feature type="region of interest" description="Disordered" evidence="5">
    <location>
        <begin position="1310"/>
        <end position="1331"/>
    </location>
</feature>
<evidence type="ECO:0000313" key="12">
    <source>
        <dbReference type="EMBL" id="CAF3724307.1"/>
    </source>
</evidence>
<dbReference type="PROSITE" id="PS51850">
    <property type="entry name" value="KARI_N"/>
    <property type="match status" value="1"/>
</dbReference>
<dbReference type="InterPro" id="IPR000506">
    <property type="entry name" value="KARI_C"/>
</dbReference>
<dbReference type="InterPro" id="IPR013937">
    <property type="entry name" value="Sorting_nexin_C"/>
</dbReference>
<evidence type="ECO:0000259" key="7">
    <source>
        <dbReference type="PROSITE" id="PS50179"/>
    </source>
</evidence>
<dbReference type="InterPro" id="IPR036871">
    <property type="entry name" value="PX_dom_sf"/>
</dbReference>
<keyword evidence="1" id="KW-0813">Transport</keyword>
<dbReference type="Pfam" id="PF00790">
    <property type="entry name" value="VHS"/>
    <property type="match status" value="1"/>
</dbReference>
<feature type="transmembrane region" description="Helical" evidence="6">
    <location>
        <begin position="797"/>
        <end position="830"/>
    </location>
</feature>
<dbReference type="InterPro" id="IPR001683">
    <property type="entry name" value="PX_dom"/>
</dbReference>
<dbReference type="GO" id="GO:0030276">
    <property type="term" value="F:clathrin binding"/>
    <property type="evidence" value="ECO:0007669"/>
    <property type="project" value="TreeGrafter"/>
</dbReference>
<feature type="domain" description="GAT" evidence="9">
    <location>
        <begin position="219"/>
        <end position="307"/>
    </location>
</feature>
<feature type="domain" description="PX" evidence="8">
    <location>
        <begin position="1340"/>
        <end position="1485"/>
    </location>
</feature>
<dbReference type="GO" id="GO:0016020">
    <property type="term" value="C:membrane"/>
    <property type="evidence" value="ECO:0007669"/>
    <property type="project" value="TreeGrafter"/>
</dbReference>
<dbReference type="Pfam" id="PF00787">
    <property type="entry name" value="PX"/>
    <property type="match status" value="1"/>
</dbReference>
<dbReference type="GO" id="GO:0015031">
    <property type="term" value="P:protein transport"/>
    <property type="evidence" value="ECO:0007669"/>
    <property type="project" value="UniProtKB-KW"/>
</dbReference>
<evidence type="ECO:0000313" key="13">
    <source>
        <dbReference type="Proteomes" id="UP000663842"/>
    </source>
</evidence>
<dbReference type="SMART" id="SM00288">
    <property type="entry name" value="VHS"/>
    <property type="match status" value="1"/>
</dbReference>
<feature type="region of interest" description="Disordered" evidence="5">
    <location>
        <begin position="178"/>
        <end position="204"/>
    </location>
</feature>
<accession>A0A818WFW9</accession>
<dbReference type="Gene3D" id="3.30.1520.10">
    <property type="entry name" value="Phox-like domain"/>
    <property type="match status" value="1"/>
</dbReference>
<dbReference type="SUPFAM" id="SSF51735">
    <property type="entry name" value="NAD(P)-binding Rossmann-fold domains"/>
    <property type="match status" value="1"/>
</dbReference>
<dbReference type="PROSITE" id="PS50195">
    <property type="entry name" value="PX"/>
    <property type="match status" value="1"/>
</dbReference>
<feature type="domain" description="KARI N-terminal Rossmann" evidence="11">
    <location>
        <begin position="462"/>
        <end position="643"/>
    </location>
</feature>
<protein>
    <recommendedName>
        <fullName evidence="4">Acetohydroxy-acid reductoisomerase</fullName>
    </recommendedName>
    <alternativeName>
        <fullName evidence="3">Alpha-keto-beta-hydroxylacyl reductoisomerase</fullName>
    </alternativeName>
</protein>
<dbReference type="SMART" id="SM00313">
    <property type="entry name" value="PXA"/>
    <property type="match status" value="1"/>
</dbReference>
<dbReference type="SUPFAM" id="SSF64268">
    <property type="entry name" value="PX domain"/>
    <property type="match status" value="1"/>
</dbReference>
<evidence type="ECO:0000256" key="4">
    <source>
        <dbReference type="ARBA" id="ARBA00030593"/>
    </source>
</evidence>
<feature type="domain" description="VHS" evidence="7">
    <location>
        <begin position="21"/>
        <end position="155"/>
    </location>
</feature>
<evidence type="ECO:0000256" key="6">
    <source>
        <dbReference type="SAM" id="Phobius"/>
    </source>
</evidence>
<feature type="compositionally biased region" description="Basic and acidic residues" evidence="5">
    <location>
        <begin position="1311"/>
        <end position="1320"/>
    </location>
</feature>
<dbReference type="SUPFAM" id="SSF48179">
    <property type="entry name" value="6-phosphogluconate dehydrogenase C-terminal domain-like"/>
    <property type="match status" value="1"/>
</dbReference>
<reference evidence="12" key="1">
    <citation type="submission" date="2021-02" db="EMBL/GenBank/DDBJ databases">
        <authorList>
            <person name="Nowell W R."/>
        </authorList>
    </citation>
    <scope>NUCLEOTIDE SEQUENCE</scope>
</reference>
<dbReference type="SMART" id="SM00312">
    <property type="entry name" value="PX"/>
    <property type="match status" value="1"/>
</dbReference>
<dbReference type="SUPFAM" id="SSF48464">
    <property type="entry name" value="ENTH/VHS domain"/>
    <property type="match status" value="1"/>
</dbReference>
<dbReference type="Proteomes" id="UP000663842">
    <property type="component" value="Unassembled WGS sequence"/>
</dbReference>
<evidence type="ECO:0000256" key="3">
    <source>
        <dbReference type="ARBA" id="ARBA00030209"/>
    </source>
</evidence>
<dbReference type="GO" id="GO:0009082">
    <property type="term" value="P:branched-chain amino acid biosynthetic process"/>
    <property type="evidence" value="ECO:0007669"/>
    <property type="project" value="InterPro"/>
</dbReference>
<dbReference type="PROSITE" id="PS50909">
    <property type="entry name" value="GAT"/>
    <property type="match status" value="1"/>
</dbReference>
<evidence type="ECO:0000259" key="10">
    <source>
        <dbReference type="PROSITE" id="PS51207"/>
    </source>
</evidence>
<dbReference type="InterPro" id="IPR038425">
    <property type="entry name" value="GAT_sf"/>
</dbReference>
<dbReference type="Gene3D" id="1.20.58.160">
    <property type="match status" value="1"/>
</dbReference>
<organism evidence="12 13">
    <name type="scientific">Rotaria magnacalcarata</name>
    <dbReference type="NCBI Taxonomy" id="392030"/>
    <lineage>
        <taxon>Eukaryota</taxon>
        <taxon>Metazoa</taxon>
        <taxon>Spiralia</taxon>
        <taxon>Gnathifera</taxon>
        <taxon>Rotifera</taxon>
        <taxon>Eurotatoria</taxon>
        <taxon>Bdelloidea</taxon>
        <taxon>Philodinida</taxon>
        <taxon>Philodinidae</taxon>
        <taxon>Rotaria</taxon>
    </lineage>
</organism>
<dbReference type="InterPro" id="IPR008942">
    <property type="entry name" value="ENTH_VHS"/>
</dbReference>
<evidence type="ECO:0000259" key="8">
    <source>
        <dbReference type="PROSITE" id="PS50195"/>
    </source>
</evidence>
<dbReference type="EMBL" id="CAJOBF010000016">
    <property type="protein sequence ID" value="CAF3724307.1"/>
    <property type="molecule type" value="Genomic_DNA"/>
</dbReference>
<dbReference type="GO" id="GO:0004455">
    <property type="term" value="F:ketol-acid reductoisomerase activity"/>
    <property type="evidence" value="ECO:0007669"/>
    <property type="project" value="InterPro"/>
</dbReference>
<dbReference type="PROSITE" id="PS51207">
    <property type="entry name" value="PXA"/>
    <property type="match status" value="1"/>
</dbReference>
<evidence type="ECO:0000256" key="5">
    <source>
        <dbReference type="SAM" id="MobiDB-lite"/>
    </source>
</evidence>
<dbReference type="GO" id="GO:0007165">
    <property type="term" value="P:signal transduction"/>
    <property type="evidence" value="ECO:0007669"/>
    <property type="project" value="TreeGrafter"/>
</dbReference>
<name>A0A818WFW9_9BILA</name>
<keyword evidence="6" id="KW-1133">Transmembrane helix</keyword>
<gene>
    <name evidence="12" type="ORF">UXM345_LOCUS410</name>
</gene>
<dbReference type="Gene3D" id="3.40.50.720">
    <property type="entry name" value="NAD(P)-binding Rossmann-like Domain"/>
    <property type="match status" value="1"/>
</dbReference>
<dbReference type="SUPFAM" id="SSF89009">
    <property type="entry name" value="GAT-like domain"/>
    <property type="match status" value="1"/>
</dbReference>